<dbReference type="EMBL" id="QXGH01000010">
    <property type="protein sequence ID" value="RHW28156.1"/>
    <property type="molecule type" value="Genomic_DNA"/>
</dbReference>
<evidence type="ECO:0000313" key="2">
    <source>
        <dbReference type="Proteomes" id="UP000283644"/>
    </source>
</evidence>
<gene>
    <name evidence="1" type="ORF">D0Z08_03965</name>
</gene>
<accession>A0A417Y6L0</accession>
<evidence type="ECO:0000313" key="1">
    <source>
        <dbReference type="EMBL" id="RHW28156.1"/>
    </source>
</evidence>
<dbReference type="PANTHER" id="PTHR42877">
    <property type="entry name" value="L-ORNITHINE N(5)-MONOOXYGENASE-RELATED"/>
    <property type="match status" value="1"/>
</dbReference>
<dbReference type="SUPFAM" id="SSF51905">
    <property type="entry name" value="FAD/NAD(P)-binding domain"/>
    <property type="match status" value="1"/>
</dbReference>
<sequence length="639" mass="72294">MSQTINRTVDEDVRERARLAAALEEANIPTLLLVLAHLTGDDKWLAEPYRPQRGPILDDNDSGSLPAHVQEEIRAAAFRVILDFEEGLLQEHPLSPDDVTRMLGVALVEDIPEEYGELLAEELGVLSRDVDVPYPRPRGFRALIIGAGLSGIALAIKLKRAGVPFTIVEKNDEVGGTWWENVYPGCGVDTPSHLYSFSFEPNGEWSRFFAKRPEVHHYLMRLVDKYGIREHIMFGHEVVRADFDAESTTWSTEVVDRQGRRSTMIAPILATGVGMVNRPAIPDIPGAETFAGPIMHTAEWDPDVEYAGKTVAVIGTGASAMQLVPSIAGTAAKVVVFQRSKQWAVPHPNYHRDVPSGVLYLMKRLPLYTRWYRLRAFWNFSDRLHSSLRIDPEWPHMDQSINEQNERHRVFLTRYIKEQLGDRTDLYDACIPDYPPYGKRPLLDNGWFRTVQRDDVDLVTEHVERITPDGVLTQDGTLHEADIVVWATGFKALQFLWPMEIRGKSGKSLAEQWGHHDARAYLGVTVPDFPNLFILNGPNTNAGHGGSAILACEFQVRYIMQAVAELARGVDQLEIDEDVFWTYNKELDAELDKCIWSHPGMTTWYRNEAGRIVVSSPWTYLDSWNRMRELDLADYGVGQ</sequence>
<reference evidence="1 2" key="1">
    <citation type="submission" date="2018-09" db="EMBL/GenBank/DDBJ databases">
        <title>Genome sequencing of Nocardioides immobilis CCTCC AB 2017083 for comparison to Nocardioides silvaticus.</title>
        <authorList>
            <person name="Li C."/>
            <person name="Wang G."/>
        </authorList>
    </citation>
    <scope>NUCLEOTIDE SEQUENCE [LARGE SCALE GENOMIC DNA]</scope>
    <source>
        <strain evidence="1 2">CCTCC AB 2017083</strain>
    </source>
</reference>
<dbReference type="OrthoDB" id="5168853at2"/>
<keyword evidence="2" id="KW-1185">Reference proteome</keyword>
<dbReference type="RefSeq" id="WP_118922906.1">
    <property type="nucleotide sequence ID" value="NZ_QXGH01000010.1"/>
</dbReference>
<dbReference type="PRINTS" id="PR00469">
    <property type="entry name" value="PNDRDTASEII"/>
</dbReference>
<proteinExistence type="predicted"/>
<dbReference type="Proteomes" id="UP000283644">
    <property type="component" value="Unassembled WGS sequence"/>
</dbReference>
<dbReference type="Pfam" id="PF13450">
    <property type="entry name" value="NAD_binding_8"/>
    <property type="match status" value="1"/>
</dbReference>
<comment type="caution">
    <text evidence="1">The sequence shown here is derived from an EMBL/GenBank/DDBJ whole genome shotgun (WGS) entry which is preliminary data.</text>
</comment>
<dbReference type="PANTHER" id="PTHR42877:SF4">
    <property type="entry name" value="FAD_NAD(P)-BINDING DOMAIN-CONTAINING PROTEIN-RELATED"/>
    <property type="match status" value="1"/>
</dbReference>
<dbReference type="AlphaFoldDB" id="A0A417Y6L0"/>
<protein>
    <submittedName>
        <fullName evidence="1">NAD(P)/FAD-dependent oxidoreductase</fullName>
    </submittedName>
</protein>
<organism evidence="1 2">
    <name type="scientific">Nocardioides immobilis</name>
    <dbReference type="NCBI Taxonomy" id="2049295"/>
    <lineage>
        <taxon>Bacteria</taxon>
        <taxon>Bacillati</taxon>
        <taxon>Actinomycetota</taxon>
        <taxon>Actinomycetes</taxon>
        <taxon>Propionibacteriales</taxon>
        <taxon>Nocardioidaceae</taxon>
        <taxon>Nocardioides</taxon>
    </lineage>
</organism>
<dbReference type="Gene3D" id="3.50.50.60">
    <property type="entry name" value="FAD/NAD(P)-binding domain"/>
    <property type="match status" value="3"/>
</dbReference>
<name>A0A417Y6L0_9ACTN</name>
<dbReference type="InterPro" id="IPR036188">
    <property type="entry name" value="FAD/NAD-bd_sf"/>
</dbReference>
<dbReference type="InterPro" id="IPR051209">
    <property type="entry name" value="FAD-bind_Monooxygenase_sf"/>
</dbReference>